<reference evidence="1" key="1">
    <citation type="submission" date="2015-04" db="UniProtKB">
        <authorList>
            <consortium name="EnsemblPlants"/>
        </authorList>
    </citation>
    <scope>IDENTIFICATION</scope>
</reference>
<keyword evidence="2" id="KW-1185">Reference proteome</keyword>
<dbReference type="Gramene" id="OMERI02G34040.1">
    <property type="protein sequence ID" value="OMERI02G34040.1"/>
    <property type="gene ID" value="OMERI02G34040"/>
</dbReference>
<dbReference type="AlphaFoldDB" id="A0A0E0CSM4"/>
<dbReference type="HOGENOM" id="CLU_2610091_0_0_1"/>
<reference evidence="1" key="2">
    <citation type="submission" date="2018-05" db="EMBL/GenBank/DDBJ databases">
        <title>OmerRS3 (Oryza meridionalis Reference Sequence Version 3).</title>
        <authorList>
            <person name="Zhang J."/>
            <person name="Kudrna D."/>
            <person name="Lee S."/>
            <person name="Talag J."/>
            <person name="Welchert J."/>
            <person name="Wing R.A."/>
        </authorList>
    </citation>
    <scope>NUCLEOTIDE SEQUENCE [LARGE SCALE GENOMIC DNA]</scope>
    <source>
        <strain evidence="1">cv. OR44</strain>
    </source>
</reference>
<evidence type="ECO:0000313" key="1">
    <source>
        <dbReference type="EnsemblPlants" id="OMERI02G34040.1"/>
    </source>
</evidence>
<name>A0A0E0CSM4_9ORYZ</name>
<sequence length="79" mass="9189">MDWGLMIAVELSLAFQEHPEAVKPFSRYAPLDPPRPHNLKSLCSWSLFLVKSTAFWFEKKSQMPSLPIIKNSFPDKKRK</sequence>
<dbReference type="EnsemblPlants" id="OMERI02G34040.1">
    <property type="protein sequence ID" value="OMERI02G34040.1"/>
    <property type="gene ID" value="OMERI02G34040"/>
</dbReference>
<organism evidence="1">
    <name type="scientific">Oryza meridionalis</name>
    <dbReference type="NCBI Taxonomy" id="40149"/>
    <lineage>
        <taxon>Eukaryota</taxon>
        <taxon>Viridiplantae</taxon>
        <taxon>Streptophyta</taxon>
        <taxon>Embryophyta</taxon>
        <taxon>Tracheophyta</taxon>
        <taxon>Spermatophyta</taxon>
        <taxon>Magnoliopsida</taxon>
        <taxon>Liliopsida</taxon>
        <taxon>Poales</taxon>
        <taxon>Poaceae</taxon>
        <taxon>BOP clade</taxon>
        <taxon>Oryzoideae</taxon>
        <taxon>Oryzeae</taxon>
        <taxon>Oryzinae</taxon>
        <taxon>Oryza</taxon>
    </lineage>
</organism>
<proteinExistence type="predicted"/>
<dbReference type="Proteomes" id="UP000008021">
    <property type="component" value="Chromosome 2"/>
</dbReference>
<evidence type="ECO:0000313" key="2">
    <source>
        <dbReference type="Proteomes" id="UP000008021"/>
    </source>
</evidence>
<accession>A0A0E0CSM4</accession>
<protein>
    <submittedName>
        <fullName evidence="1">Uncharacterized protein</fullName>
    </submittedName>
</protein>